<dbReference type="InterPro" id="IPR001005">
    <property type="entry name" value="SANT/Myb"/>
</dbReference>
<dbReference type="InterPro" id="IPR050560">
    <property type="entry name" value="MYB_TF"/>
</dbReference>
<feature type="compositionally biased region" description="Polar residues" evidence="1">
    <location>
        <begin position="650"/>
        <end position="664"/>
    </location>
</feature>
<dbReference type="PANTHER" id="PTHR45614">
    <property type="entry name" value="MYB PROTEIN-RELATED"/>
    <property type="match status" value="1"/>
</dbReference>
<protein>
    <submittedName>
        <fullName evidence="4">Uncharacterized protein</fullName>
    </submittedName>
</protein>
<dbReference type="SUPFAM" id="SSF46689">
    <property type="entry name" value="Homeodomain-like"/>
    <property type="match status" value="2"/>
</dbReference>
<dbReference type="PANTHER" id="PTHR45614:SF232">
    <property type="entry name" value="TRANSCRIPTION FACTOR MYB3R-2"/>
    <property type="match status" value="1"/>
</dbReference>
<feature type="domain" description="Myb-like" evidence="2">
    <location>
        <begin position="272"/>
        <end position="318"/>
    </location>
</feature>
<gene>
    <name evidence="4" type="ORF">TeGR_g4031</name>
</gene>
<dbReference type="InterPro" id="IPR017930">
    <property type="entry name" value="Myb_dom"/>
</dbReference>
<reference evidence="4 5" key="1">
    <citation type="journal article" date="2023" name="Commun. Biol.">
        <title>Genome analysis of Parmales, the sister group of diatoms, reveals the evolutionary specialization of diatoms from phago-mixotrophs to photoautotrophs.</title>
        <authorList>
            <person name="Ban H."/>
            <person name="Sato S."/>
            <person name="Yoshikawa S."/>
            <person name="Yamada K."/>
            <person name="Nakamura Y."/>
            <person name="Ichinomiya M."/>
            <person name="Sato N."/>
            <person name="Blanc-Mathieu R."/>
            <person name="Endo H."/>
            <person name="Kuwata A."/>
            <person name="Ogata H."/>
        </authorList>
    </citation>
    <scope>NUCLEOTIDE SEQUENCE [LARGE SCALE GENOMIC DNA]</scope>
</reference>
<feature type="region of interest" description="Disordered" evidence="1">
    <location>
        <begin position="649"/>
        <end position="719"/>
    </location>
</feature>
<comment type="caution">
    <text evidence="4">The sequence shown here is derived from an EMBL/GenBank/DDBJ whole genome shotgun (WGS) entry which is preliminary data.</text>
</comment>
<evidence type="ECO:0000313" key="5">
    <source>
        <dbReference type="Proteomes" id="UP001165060"/>
    </source>
</evidence>
<evidence type="ECO:0000259" key="3">
    <source>
        <dbReference type="PROSITE" id="PS51294"/>
    </source>
</evidence>
<organism evidence="4 5">
    <name type="scientific">Tetraparma gracilis</name>
    <dbReference type="NCBI Taxonomy" id="2962635"/>
    <lineage>
        <taxon>Eukaryota</taxon>
        <taxon>Sar</taxon>
        <taxon>Stramenopiles</taxon>
        <taxon>Ochrophyta</taxon>
        <taxon>Bolidophyceae</taxon>
        <taxon>Parmales</taxon>
        <taxon>Triparmaceae</taxon>
        <taxon>Tetraparma</taxon>
    </lineage>
</organism>
<proteinExistence type="predicted"/>
<dbReference type="InterPro" id="IPR009057">
    <property type="entry name" value="Homeodomain-like_sf"/>
</dbReference>
<feature type="compositionally biased region" description="Low complexity" evidence="1">
    <location>
        <begin position="21"/>
        <end position="42"/>
    </location>
</feature>
<accession>A0ABQ6MSJ7</accession>
<feature type="compositionally biased region" description="Low complexity" evidence="1">
    <location>
        <begin position="666"/>
        <end position="678"/>
    </location>
</feature>
<feature type="region of interest" description="Disordered" evidence="1">
    <location>
        <begin position="1"/>
        <end position="111"/>
    </location>
</feature>
<feature type="compositionally biased region" description="Low complexity" evidence="1">
    <location>
        <begin position="697"/>
        <end position="714"/>
    </location>
</feature>
<dbReference type="Gene3D" id="1.10.10.60">
    <property type="entry name" value="Homeodomain-like"/>
    <property type="match status" value="3"/>
</dbReference>
<feature type="region of interest" description="Disordered" evidence="1">
    <location>
        <begin position="478"/>
        <end position="509"/>
    </location>
</feature>
<sequence length="905" mass="95100">MDRSGPSPRRPPTKRSTNERSPYPTASSSSLAPSLPPDALSAGGKRHDSRASPHTHNLQMAALNAAGVKAAPGERVRSSRQNKFLQAAGSHKSAAADMLPPPPRPPKAEADEVAGGLDEFGFGEAPFFDMGGGVGGGGLGEMGDDPLDLAGLDGEGGGGEMMMGFGGGGGEDYGGFGVMDAEDGMYDDDEGIAAQESQYSSFVGTTYSTFENGAPADATPPPKPKPKAKSSSKKKTKAKAILMEEDGTTPNWDERLKKSLAPRAERKPPVGGKWSAAEDARLKEIVEGHGAKNWKNIAALLGTLRNDVQCLHRWNKVLKPGLHKGPWTSEEDAIVKYMVMTHGVGNVKWSVIASQLHGRIGKQCRERWFNHLDPAIKKGEWTDEEDHVVFEAQLVFGNRWSEIAKLLPGRTENAVKNRFNSSARKKWLSMQSPEKQAMKATGIVKNPNPVEIKRVYKLAENLFVEAAKERERLQAEWESGVSRPAKPPKMPLVRSTPPVNPTPAASAPSIPQEYEYAEGSRPTKVGGLAGQEAIPSVEMTSNHANPFDLTDEAMSQKLTAAAAKINMLVSTQKEQQRAREQQQLQGTAPQSTPQASEDDASSPSSMSQMPEHLRPPGLIIQKASPRAQAVPAGVAYSETPVTQAMRLAGVSSSHMQRQMSTGSAVSGLSSPQSKQSSQGTTPVMKGGKGAAAEQATEASPANEADADSPAPDAPGMGEAMPLDLGVKIFHHLNPAAQRDIMKQLIEKKLVEQYEGMSIDKGKKGGVGGGGVAGGGAAGGGNPRHVLARTGSDPLAFNAQDIDFDNIGEMLRDGGEYLSTGMTPTAMSAANTPAMRGGGGAGLEGGMTDHMMQAAVSAAAATVAGGAGGAGNTPSNVLGGELGADLDMDEWTKSVLMGGSPRFEGL</sequence>
<feature type="region of interest" description="Disordered" evidence="1">
    <location>
        <begin position="571"/>
        <end position="612"/>
    </location>
</feature>
<dbReference type="PROSITE" id="PS50090">
    <property type="entry name" value="MYB_LIKE"/>
    <property type="match status" value="3"/>
</dbReference>
<dbReference type="Pfam" id="PF00249">
    <property type="entry name" value="Myb_DNA-binding"/>
    <property type="match status" value="1"/>
</dbReference>
<dbReference type="Pfam" id="PF13921">
    <property type="entry name" value="Myb_DNA-bind_6"/>
    <property type="match status" value="1"/>
</dbReference>
<feature type="domain" description="HTH myb-type" evidence="3">
    <location>
        <begin position="319"/>
        <end position="376"/>
    </location>
</feature>
<feature type="compositionally biased region" description="Low complexity" evidence="1">
    <location>
        <begin position="601"/>
        <end position="610"/>
    </location>
</feature>
<feature type="compositionally biased region" description="Basic residues" evidence="1">
    <location>
        <begin position="224"/>
        <end position="238"/>
    </location>
</feature>
<dbReference type="Proteomes" id="UP001165060">
    <property type="component" value="Unassembled WGS sequence"/>
</dbReference>
<feature type="region of interest" description="Disordered" evidence="1">
    <location>
        <begin position="211"/>
        <end position="274"/>
    </location>
</feature>
<dbReference type="CDD" id="cd00167">
    <property type="entry name" value="SANT"/>
    <property type="match status" value="3"/>
</dbReference>
<feature type="domain" description="HTH myb-type" evidence="3">
    <location>
        <begin position="377"/>
        <end position="427"/>
    </location>
</feature>
<evidence type="ECO:0000313" key="4">
    <source>
        <dbReference type="EMBL" id="GMI31519.1"/>
    </source>
</evidence>
<dbReference type="SMART" id="SM00717">
    <property type="entry name" value="SANT"/>
    <property type="match status" value="3"/>
</dbReference>
<evidence type="ECO:0000259" key="2">
    <source>
        <dbReference type="PROSITE" id="PS50090"/>
    </source>
</evidence>
<evidence type="ECO:0000256" key="1">
    <source>
        <dbReference type="SAM" id="MobiDB-lite"/>
    </source>
</evidence>
<feature type="compositionally biased region" description="Basic and acidic residues" evidence="1">
    <location>
        <begin position="252"/>
        <end position="268"/>
    </location>
</feature>
<dbReference type="PROSITE" id="PS51294">
    <property type="entry name" value="HTH_MYB"/>
    <property type="match status" value="3"/>
</dbReference>
<feature type="domain" description="HTH myb-type" evidence="3">
    <location>
        <begin position="266"/>
        <end position="318"/>
    </location>
</feature>
<keyword evidence="5" id="KW-1185">Reference proteome</keyword>
<name>A0ABQ6MSJ7_9STRA</name>
<feature type="domain" description="Myb-like" evidence="2">
    <location>
        <begin position="319"/>
        <end position="372"/>
    </location>
</feature>
<feature type="domain" description="Myb-like" evidence="2">
    <location>
        <begin position="373"/>
        <end position="423"/>
    </location>
</feature>
<dbReference type="EMBL" id="BRYB01004465">
    <property type="protein sequence ID" value="GMI31519.1"/>
    <property type="molecule type" value="Genomic_DNA"/>
</dbReference>